<dbReference type="GO" id="GO:0003723">
    <property type="term" value="F:RNA binding"/>
    <property type="evidence" value="ECO:0007669"/>
    <property type="project" value="InterPro"/>
</dbReference>
<evidence type="ECO:0000256" key="1">
    <source>
        <dbReference type="ARBA" id="ARBA00022603"/>
    </source>
</evidence>
<dbReference type="SUPFAM" id="SSF55315">
    <property type="entry name" value="L30e-like"/>
    <property type="match status" value="1"/>
</dbReference>
<keyword evidence="1 4" id="KW-0489">Methyltransferase</keyword>
<dbReference type="Gene3D" id="3.30.1330.30">
    <property type="match status" value="1"/>
</dbReference>
<feature type="domain" description="RNA 2-O ribose methyltransferase substrate binding" evidence="3">
    <location>
        <begin position="6"/>
        <end position="80"/>
    </location>
</feature>
<evidence type="ECO:0000256" key="2">
    <source>
        <dbReference type="ARBA" id="ARBA00022679"/>
    </source>
</evidence>
<accession>A0A0A2FIM6</accession>
<keyword evidence="5" id="KW-1185">Reference proteome</keyword>
<evidence type="ECO:0000313" key="4">
    <source>
        <dbReference type="EMBL" id="KGN89880.1"/>
    </source>
</evidence>
<sequence>MKNDKMIFGLHSISEAFEAGKEIDKIFIRRGLKTEQTDAIIREAAERCVPVMHVPTEKLDRLTTKNHQGVVAILSAIEYTRLDQLIPMLYEEGKAPFLLLLDGITDVRNFGAIARTAECAGVDAIIIPERGSVSVGGDAIKTSAGALHRIPVCRVTSIPRAIRSLQEYGIRIVAASEKAADLYTDVPMQLPLGIVMGAEDVGPSPDTLRMADAIVAIPQMGAIGSLNVSVAAGIVIYEVVRQQRLQSSNS</sequence>
<dbReference type="EMBL" id="JRAK01000057">
    <property type="protein sequence ID" value="KGN89880.1"/>
    <property type="molecule type" value="Genomic_DNA"/>
</dbReference>
<dbReference type="PANTHER" id="PTHR46429:SF1">
    <property type="entry name" value="23S RRNA (GUANOSINE-2'-O-)-METHYLTRANSFERASE RLMB"/>
    <property type="match status" value="1"/>
</dbReference>
<dbReference type="Gene3D" id="3.40.1280.10">
    <property type="match status" value="1"/>
</dbReference>
<proteinExistence type="predicted"/>
<dbReference type="Proteomes" id="UP000030146">
    <property type="component" value="Unassembled WGS sequence"/>
</dbReference>
<dbReference type="GO" id="GO:0006396">
    <property type="term" value="P:RNA processing"/>
    <property type="evidence" value="ECO:0007669"/>
    <property type="project" value="InterPro"/>
</dbReference>
<dbReference type="AlphaFoldDB" id="A0A0A2FIM6"/>
<dbReference type="SUPFAM" id="SSF75217">
    <property type="entry name" value="alpha/beta knot"/>
    <property type="match status" value="1"/>
</dbReference>
<dbReference type="InterPro" id="IPR029028">
    <property type="entry name" value="Alpha/beta_knot_MTases"/>
</dbReference>
<dbReference type="InterPro" id="IPR001537">
    <property type="entry name" value="SpoU_MeTrfase"/>
</dbReference>
<keyword evidence="2 4" id="KW-0808">Transferase</keyword>
<dbReference type="GO" id="GO:0008173">
    <property type="term" value="F:RNA methyltransferase activity"/>
    <property type="evidence" value="ECO:0007669"/>
    <property type="project" value="InterPro"/>
</dbReference>
<dbReference type="PANTHER" id="PTHR46429">
    <property type="entry name" value="23S RRNA (GUANOSINE-2'-O-)-METHYLTRANSFERASE RLMB"/>
    <property type="match status" value="1"/>
</dbReference>
<dbReference type="NCBIfam" id="TIGR00186">
    <property type="entry name" value="rRNA_methyl_3"/>
    <property type="match status" value="1"/>
</dbReference>
<dbReference type="CDD" id="cd18103">
    <property type="entry name" value="SpoU-like_RlmB"/>
    <property type="match status" value="1"/>
</dbReference>
<evidence type="ECO:0000259" key="3">
    <source>
        <dbReference type="SMART" id="SM00967"/>
    </source>
</evidence>
<name>A0A0A2FIM6_9PORP</name>
<gene>
    <name evidence="4" type="ORF">HR15_03745</name>
</gene>
<organism evidence="4 5">
    <name type="scientific">Porphyromonas gulae</name>
    <dbReference type="NCBI Taxonomy" id="111105"/>
    <lineage>
        <taxon>Bacteria</taxon>
        <taxon>Pseudomonadati</taxon>
        <taxon>Bacteroidota</taxon>
        <taxon>Bacteroidia</taxon>
        <taxon>Bacteroidales</taxon>
        <taxon>Porphyromonadaceae</taxon>
        <taxon>Porphyromonas</taxon>
    </lineage>
</organism>
<dbReference type="InterPro" id="IPR013123">
    <property type="entry name" value="SpoU_subst-bd"/>
</dbReference>
<comment type="caution">
    <text evidence="4">The sequence shown here is derived from an EMBL/GenBank/DDBJ whole genome shotgun (WGS) entry which is preliminary data.</text>
</comment>
<dbReference type="GO" id="GO:0032259">
    <property type="term" value="P:methylation"/>
    <property type="evidence" value="ECO:0007669"/>
    <property type="project" value="UniProtKB-KW"/>
</dbReference>
<dbReference type="InterPro" id="IPR004441">
    <property type="entry name" value="rRNA_MeTrfase_TrmH"/>
</dbReference>
<dbReference type="InterPro" id="IPR029026">
    <property type="entry name" value="tRNA_m1G_MTases_N"/>
</dbReference>
<dbReference type="PATRIC" id="fig|111105.18.peg.543"/>
<dbReference type="GO" id="GO:0005829">
    <property type="term" value="C:cytosol"/>
    <property type="evidence" value="ECO:0007669"/>
    <property type="project" value="TreeGrafter"/>
</dbReference>
<evidence type="ECO:0000313" key="5">
    <source>
        <dbReference type="Proteomes" id="UP000030146"/>
    </source>
</evidence>
<dbReference type="Pfam" id="PF00588">
    <property type="entry name" value="SpoU_methylase"/>
    <property type="match status" value="1"/>
</dbReference>
<dbReference type="SMART" id="SM00967">
    <property type="entry name" value="SpoU_sub_bind"/>
    <property type="match status" value="1"/>
</dbReference>
<reference evidence="4 5" key="1">
    <citation type="submission" date="2014-08" db="EMBL/GenBank/DDBJ databases">
        <title>Porphyromonas gulae strain:COT-052_OH3439 Genome sequencing.</title>
        <authorList>
            <person name="Wallis C."/>
            <person name="Deusch O."/>
            <person name="O'Flynn C."/>
            <person name="Davis I."/>
            <person name="Jospin G."/>
            <person name="Darling A.E."/>
            <person name="Coil D.A."/>
            <person name="Alexiev A."/>
            <person name="Horsfall A."/>
            <person name="Kirkwood N."/>
            <person name="Harris S."/>
            <person name="Eisen J.A."/>
        </authorList>
    </citation>
    <scope>NUCLEOTIDE SEQUENCE [LARGE SCALE GENOMIC DNA]</scope>
    <source>
        <strain evidence="5">COT-052 OH3439</strain>
    </source>
</reference>
<protein>
    <submittedName>
        <fullName evidence="4">RNA methyltransferase</fullName>
    </submittedName>
</protein>
<dbReference type="RefSeq" id="WP_039423962.1">
    <property type="nucleotide sequence ID" value="NZ_JRAK01000057.1"/>
</dbReference>
<dbReference type="Pfam" id="PF08032">
    <property type="entry name" value="SpoU_sub_bind"/>
    <property type="match status" value="1"/>
</dbReference>
<dbReference type="InterPro" id="IPR029064">
    <property type="entry name" value="Ribosomal_eL30-like_sf"/>
</dbReference>